<dbReference type="EMBL" id="JACENC010000125">
    <property type="protein sequence ID" value="MBA4453922.1"/>
    <property type="molecule type" value="Genomic_DNA"/>
</dbReference>
<organism evidence="1 2">
    <name type="scientific">Candidatus Nitrosomaritimum aestuariumsis</name>
    <dbReference type="NCBI Taxonomy" id="3342354"/>
    <lineage>
        <taxon>Archaea</taxon>
        <taxon>Nitrososphaerota</taxon>
        <taxon>Nitrososphaeria</taxon>
        <taxon>Nitrosopumilales</taxon>
        <taxon>Nitrosopumilaceae</taxon>
        <taxon>Candidatus Nitrosomaritimum</taxon>
    </lineage>
</organism>
<gene>
    <name evidence="1" type="ORF">H2B05_03150</name>
</gene>
<proteinExistence type="predicted"/>
<protein>
    <submittedName>
        <fullName evidence="1">Uncharacterized protein</fullName>
    </submittedName>
</protein>
<evidence type="ECO:0000313" key="1">
    <source>
        <dbReference type="EMBL" id="MBA4453922.1"/>
    </source>
</evidence>
<sequence>MPDTLCRRCGAELKTQTKCVECFQTIREICPSCQYTPLEKFHLNCMVMSGVPYPTGKKLQEVLAV</sequence>
<reference evidence="1 2" key="1">
    <citation type="journal article" date="2020" name="Appl. Environ. Microbiol.">
        <title>Genomic Characteristics of a Novel Species of Ammonia-Oxidizing Archaea from the Jiulong River Estuary.</title>
        <authorList>
            <person name="Zou D."/>
            <person name="Wan R."/>
            <person name="Han L."/>
            <person name="Xu M.N."/>
            <person name="Liu Y."/>
            <person name="Liu H."/>
            <person name="Kao S.J."/>
            <person name="Li M."/>
        </authorList>
    </citation>
    <scope>NUCLEOTIDE SEQUENCE [LARGE SCALE GENOMIC DNA]</scope>
    <source>
        <strain evidence="1">W2bin3</strain>
    </source>
</reference>
<evidence type="ECO:0000313" key="2">
    <source>
        <dbReference type="Proteomes" id="UP000526786"/>
    </source>
</evidence>
<name>A0AC60W2R7_9ARCH</name>
<accession>A0AC60W2R7</accession>
<comment type="caution">
    <text evidence="1">The sequence shown here is derived from an EMBL/GenBank/DDBJ whole genome shotgun (WGS) entry which is preliminary data.</text>
</comment>
<dbReference type="Proteomes" id="UP000526786">
    <property type="component" value="Unassembled WGS sequence"/>
</dbReference>